<accession>A0A161KDP3</accession>
<feature type="region of interest" description="Disordered" evidence="1">
    <location>
        <begin position="509"/>
        <end position="562"/>
    </location>
</feature>
<keyword evidence="3" id="KW-0378">Hydrolase</keyword>
<evidence type="ECO:0000259" key="2">
    <source>
        <dbReference type="Pfam" id="PF04326"/>
    </source>
</evidence>
<dbReference type="Gene3D" id="3.30.950.30">
    <property type="entry name" value="Schlafen, AAA domain"/>
    <property type="match status" value="1"/>
</dbReference>
<name>A0A161KDP3_9ZZZZ</name>
<reference evidence="3" key="1">
    <citation type="submission" date="2015-10" db="EMBL/GenBank/DDBJ databases">
        <authorList>
            <person name="Gilbert D.G."/>
        </authorList>
    </citation>
    <scope>NUCLEOTIDE SEQUENCE</scope>
</reference>
<feature type="compositionally biased region" description="Polar residues" evidence="1">
    <location>
        <begin position="513"/>
        <end position="555"/>
    </location>
</feature>
<dbReference type="InterPro" id="IPR038475">
    <property type="entry name" value="RecG_C_sf"/>
</dbReference>
<dbReference type="Pfam" id="PF13749">
    <property type="entry name" value="HATPase_c_4"/>
    <property type="match status" value="1"/>
</dbReference>
<keyword evidence="3" id="KW-0067">ATP-binding</keyword>
<sequence>MHEFTAEELMEQLQLLDECPRIEAKRGTEIGSSVMQTVCALANELGLGGGYILLGVSEPDDQQNQFFVSGVTNTDQLLNTLHTNCREQFEHSIPVSAETVLLQGKTVIVVFVPELEPAAKPCTFKGKFDSKNKRKTGVWRRGLNGDYECTQIELEPLLLAKSGLGFEQVILPDAEWSDLDPDVIALYRQLRARVRPHAEELQASDQEMLRALNLVKKQNGEWLPNVAGLLLMGKPLALRRLLPSVRVDYVRISGTQWVEDPEQRFQTTLDLREPLLRLITKLEATILDDLPKHFRLEEGSTQRSDQPLLPQKVVREAVVNALMHRDYHVQQPILVVRYSNRIDIRNAGYSLKPETMLGEMGSKLRNPVLAAVLYDLNFAETKGSGIRTMRNLLEQIGLTAPVFANHVIANEFQATYLLHQLLGRDQLAWLSQFKHLQLTNDEARALILAKETGAVDNAGLRAVTGLDTLSASQVLGRLHHQHGLLVKGGAGPATYYQLADWSENQGELPLFGSQKSANTGDLSTNTGDLSTNTGDLSTNTGDLSTNTGDLSTNTGDLDGNRSHLPKLLEQRIRELTPKARQGQLWPVIVWLCALHPYKAEQIASLLGGRSDKSLKSSHLNTLREQKQLIAYRYPEVINHPDQAYQATEKGLQWLKDQGIHPSKEKY</sequence>
<dbReference type="InterPro" id="IPR007421">
    <property type="entry name" value="Schlafen_AlbA_2_dom"/>
</dbReference>
<dbReference type="GO" id="GO:0004386">
    <property type="term" value="F:helicase activity"/>
    <property type="evidence" value="ECO:0007669"/>
    <property type="project" value="UniProtKB-KW"/>
</dbReference>
<dbReference type="EMBL" id="CZQC01000028">
    <property type="protein sequence ID" value="CUS40922.1"/>
    <property type="molecule type" value="Genomic_DNA"/>
</dbReference>
<dbReference type="InterPro" id="IPR038461">
    <property type="entry name" value="Schlafen_AlbA_2_dom_sf"/>
</dbReference>
<keyword evidence="3" id="KW-0547">Nucleotide-binding</keyword>
<proteinExistence type="predicted"/>
<dbReference type="AlphaFoldDB" id="A0A161KDP3"/>
<dbReference type="Gene3D" id="3.30.565.60">
    <property type="match status" value="1"/>
</dbReference>
<evidence type="ECO:0000313" key="3">
    <source>
        <dbReference type="EMBL" id="CUS40922.1"/>
    </source>
</evidence>
<dbReference type="Pfam" id="PF04326">
    <property type="entry name" value="SLFN_AlbA_2"/>
    <property type="match status" value="1"/>
</dbReference>
<organism evidence="3">
    <name type="scientific">hydrothermal vent metagenome</name>
    <dbReference type="NCBI Taxonomy" id="652676"/>
    <lineage>
        <taxon>unclassified sequences</taxon>
        <taxon>metagenomes</taxon>
        <taxon>ecological metagenomes</taxon>
    </lineage>
</organism>
<keyword evidence="3" id="KW-0347">Helicase</keyword>
<dbReference type="PANTHER" id="PTHR30595:SF6">
    <property type="entry name" value="SCHLAFEN ALBA-2 DOMAIN-CONTAINING PROTEIN"/>
    <property type="match status" value="1"/>
</dbReference>
<dbReference type="PANTHER" id="PTHR30595">
    <property type="entry name" value="GLPR-RELATED TRANSCRIPTIONAL REPRESSOR"/>
    <property type="match status" value="1"/>
</dbReference>
<protein>
    <submittedName>
        <fullName evidence="3">ATP-dependent DNA helicase RecG-related protein</fullName>
    </submittedName>
</protein>
<feature type="domain" description="Schlafen AlbA-2" evidence="2">
    <location>
        <begin position="21"/>
        <end position="119"/>
    </location>
</feature>
<gene>
    <name evidence="3" type="ORF">MGWOODY_Tha88</name>
</gene>
<evidence type="ECO:0000256" key="1">
    <source>
        <dbReference type="SAM" id="MobiDB-lite"/>
    </source>
</evidence>